<feature type="transmembrane region" description="Helical" evidence="1">
    <location>
        <begin position="93"/>
        <end position="111"/>
    </location>
</feature>
<comment type="caution">
    <text evidence="2">The sequence shown here is derived from an EMBL/GenBank/DDBJ whole genome shotgun (WGS) entry which is preliminary data.</text>
</comment>
<evidence type="ECO:0000256" key="1">
    <source>
        <dbReference type="SAM" id="Phobius"/>
    </source>
</evidence>
<keyword evidence="1" id="KW-1133">Transmembrane helix</keyword>
<keyword evidence="1" id="KW-0472">Membrane</keyword>
<proteinExistence type="predicted"/>
<reference evidence="2" key="1">
    <citation type="submission" date="2022-05" db="EMBL/GenBank/DDBJ databases">
        <title>Schlegelella sp. nov., isolated from mangrove soil.</title>
        <authorList>
            <person name="Liu Y."/>
            <person name="Ge X."/>
            <person name="Liu W."/>
        </authorList>
    </citation>
    <scope>NUCLEOTIDE SEQUENCE</scope>
    <source>
        <strain evidence="2">S2-27</strain>
    </source>
</reference>
<keyword evidence="3" id="KW-1185">Reference proteome</keyword>
<sequence length="153" mass="16315">MDAGTLLIVALCLNGTVAVVWAVIGWVLKVMPHAVLHWAFSNMAIGTGVLLLYHRGTWPDTLAFFGSDIALLSGFFALCRGVQCFAGLRRTDLEYAIVLGVGAVVLAYYRGCRAGRGIRCPSLRPARWVPMPCCAQAAKPTGTCDVSSSVCPV</sequence>
<evidence type="ECO:0000313" key="2">
    <source>
        <dbReference type="EMBL" id="MCM5679311.1"/>
    </source>
</evidence>
<organism evidence="2 3">
    <name type="scientific">Caldimonas mangrovi</name>
    <dbReference type="NCBI Taxonomy" id="2944811"/>
    <lineage>
        <taxon>Bacteria</taxon>
        <taxon>Pseudomonadati</taxon>
        <taxon>Pseudomonadota</taxon>
        <taxon>Betaproteobacteria</taxon>
        <taxon>Burkholderiales</taxon>
        <taxon>Sphaerotilaceae</taxon>
        <taxon>Caldimonas</taxon>
    </lineage>
</organism>
<evidence type="ECO:0000313" key="3">
    <source>
        <dbReference type="Proteomes" id="UP001165541"/>
    </source>
</evidence>
<keyword evidence="1" id="KW-0812">Transmembrane</keyword>
<dbReference type="RefSeq" id="WP_251777505.1">
    <property type="nucleotide sequence ID" value="NZ_JAMKFE010000003.1"/>
</dbReference>
<name>A0ABT0YKP6_9BURK</name>
<dbReference type="Proteomes" id="UP001165541">
    <property type="component" value="Unassembled WGS sequence"/>
</dbReference>
<protein>
    <submittedName>
        <fullName evidence="2">Uncharacterized protein</fullName>
    </submittedName>
</protein>
<feature type="transmembrane region" description="Helical" evidence="1">
    <location>
        <begin position="35"/>
        <end position="56"/>
    </location>
</feature>
<feature type="transmembrane region" description="Helical" evidence="1">
    <location>
        <begin position="6"/>
        <end position="28"/>
    </location>
</feature>
<accession>A0ABT0YKP6</accession>
<dbReference type="EMBL" id="JAMKFE010000003">
    <property type="protein sequence ID" value="MCM5679311.1"/>
    <property type="molecule type" value="Genomic_DNA"/>
</dbReference>
<gene>
    <name evidence="2" type="ORF">M8A51_07175</name>
</gene>